<dbReference type="InterPro" id="IPR005225">
    <property type="entry name" value="Small_GTP-bd"/>
</dbReference>
<name>A0AA36GF11_9BILA</name>
<dbReference type="GO" id="GO:0007264">
    <property type="term" value="P:small GTPase-mediated signal transduction"/>
    <property type="evidence" value="ECO:0007669"/>
    <property type="project" value="InterPro"/>
</dbReference>
<dbReference type="InterPro" id="IPR003578">
    <property type="entry name" value="Small_GTPase_Rho"/>
</dbReference>
<accession>A0AA36GF11</accession>
<dbReference type="SMART" id="SM00173">
    <property type="entry name" value="RAS"/>
    <property type="match status" value="1"/>
</dbReference>
<dbReference type="Pfam" id="PF00071">
    <property type="entry name" value="Ras"/>
    <property type="match status" value="1"/>
</dbReference>
<dbReference type="Gene3D" id="3.40.50.300">
    <property type="entry name" value="P-loop containing nucleotide triphosphate hydrolases"/>
    <property type="match status" value="1"/>
</dbReference>
<dbReference type="EMBL" id="CATQJA010002664">
    <property type="protein sequence ID" value="CAJ0582861.1"/>
    <property type="molecule type" value="Genomic_DNA"/>
</dbReference>
<dbReference type="SMART" id="SM00174">
    <property type="entry name" value="RHO"/>
    <property type="match status" value="1"/>
</dbReference>
<dbReference type="PROSITE" id="PS51420">
    <property type="entry name" value="RHO"/>
    <property type="match status" value="1"/>
</dbReference>
<dbReference type="PROSITE" id="PS51421">
    <property type="entry name" value="RAS"/>
    <property type="match status" value="1"/>
</dbReference>
<feature type="non-terminal residue" evidence="3">
    <location>
        <position position="1"/>
    </location>
</feature>
<proteinExistence type="predicted"/>
<dbReference type="SMART" id="SM00175">
    <property type="entry name" value="RAB"/>
    <property type="match status" value="1"/>
</dbReference>
<dbReference type="PANTHER" id="PTHR24072">
    <property type="entry name" value="RHO FAMILY GTPASE"/>
    <property type="match status" value="1"/>
</dbReference>
<evidence type="ECO:0000256" key="1">
    <source>
        <dbReference type="ARBA" id="ARBA00022741"/>
    </source>
</evidence>
<keyword evidence="1" id="KW-0547">Nucleotide-binding</keyword>
<dbReference type="SUPFAM" id="SSF52540">
    <property type="entry name" value="P-loop containing nucleoside triphosphate hydrolases"/>
    <property type="match status" value="1"/>
</dbReference>
<evidence type="ECO:0000313" key="3">
    <source>
        <dbReference type="EMBL" id="CAJ0582861.1"/>
    </source>
</evidence>
<evidence type="ECO:0000256" key="2">
    <source>
        <dbReference type="ARBA" id="ARBA00023134"/>
    </source>
</evidence>
<dbReference type="PROSITE" id="PS51419">
    <property type="entry name" value="RAB"/>
    <property type="match status" value="1"/>
</dbReference>
<dbReference type="GO" id="GO:0003924">
    <property type="term" value="F:GTPase activity"/>
    <property type="evidence" value="ECO:0007669"/>
    <property type="project" value="InterPro"/>
</dbReference>
<keyword evidence="4" id="KW-1185">Reference proteome</keyword>
<dbReference type="GO" id="GO:0005525">
    <property type="term" value="F:GTP binding"/>
    <property type="evidence" value="ECO:0007669"/>
    <property type="project" value="UniProtKB-KW"/>
</dbReference>
<dbReference type="CDD" id="cd00157">
    <property type="entry name" value="Rho"/>
    <property type="match status" value="1"/>
</dbReference>
<evidence type="ECO:0000313" key="4">
    <source>
        <dbReference type="Proteomes" id="UP001177023"/>
    </source>
</evidence>
<comment type="caution">
    <text evidence="3">The sequence shown here is derived from an EMBL/GenBank/DDBJ whole genome shotgun (WGS) entry which is preliminary data.</text>
</comment>
<reference evidence="3" key="1">
    <citation type="submission" date="2023-06" db="EMBL/GenBank/DDBJ databases">
        <authorList>
            <person name="Delattre M."/>
        </authorList>
    </citation>
    <scope>NUCLEOTIDE SEQUENCE</scope>
    <source>
        <strain evidence="3">AF72</strain>
    </source>
</reference>
<dbReference type="AlphaFoldDB" id="A0AA36GF11"/>
<dbReference type="Proteomes" id="UP001177023">
    <property type="component" value="Unassembled WGS sequence"/>
</dbReference>
<keyword evidence="2" id="KW-0342">GTP-binding</keyword>
<dbReference type="InterPro" id="IPR027417">
    <property type="entry name" value="P-loop_NTPase"/>
</dbReference>
<dbReference type="InterPro" id="IPR001806">
    <property type="entry name" value="Small_GTPase"/>
</dbReference>
<dbReference type="NCBIfam" id="TIGR00231">
    <property type="entry name" value="small_GTP"/>
    <property type="match status" value="1"/>
</dbReference>
<gene>
    <name evidence="3" type="ORF">MSPICULIGERA_LOCUS20991</name>
</gene>
<dbReference type="PRINTS" id="PR00449">
    <property type="entry name" value="RASTRNSFRMNG"/>
</dbReference>
<sequence length="220" mass="24495">MEPSSSEEKSISTISNFSAHLTDGNGNYANFQDVPRLKLVVVGDSFTGKTSLLHSYTEQRFVTKYDTTVFDNFAMSVSIEGKRFLVNLFDTAGKEGYAHLRTLSYPQTNVFLLCFSMTDATTLDSCQSIWMPEIRKYTGHMVPVLLIGTKEDAWENQPESDRISVEKVKRLAEEMGCASFVACSALTQRGLKQVFDEAFLAANGVPIRRDEAPSICCTIL</sequence>
<protein>
    <submittedName>
        <fullName evidence="3">Uncharacterized protein</fullName>
    </submittedName>
</protein>
<organism evidence="3 4">
    <name type="scientific">Mesorhabditis spiculigera</name>
    <dbReference type="NCBI Taxonomy" id="96644"/>
    <lineage>
        <taxon>Eukaryota</taxon>
        <taxon>Metazoa</taxon>
        <taxon>Ecdysozoa</taxon>
        <taxon>Nematoda</taxon>
        <taxon>Chromadorea</taxon>
        <taxon>Rhabditida</taxon>
        <taxon>Rhabditina</taxon>
        <taxon>Rhabditomorpha</taxon>
        <taxon>Rhabditoidea</taxon>
        <taxon>Rhabditidae</taxon>
        <taxon>Mesorhabditinae</taxon>
        <taxon>Mesorhabditis</taxon>
    </lineage>
</organism>